<keyword evidence="7 8" id="KW-0408">Iron</keyword>
<dbReference type="EMBL" id="CP063982">
    <property type="protein sequence ID" value="UOD50472.1"/>
    <property type="molecule type" value="Genomic_DNA"/>
</dbReference>
<evidence type="ECO:0000313" key="12">
    <source>
        <dbReference type="Proteomes" id="UP000831607"/>
    </source>
</evidence>
<name>A0ABY4AJL3_9BURK</name>
<feature type="signal peptide" evidence="9">
    <location>
        <begin position="1"/>
        <end position="24"/>
    </location>
</feature>
<feature type="domain" description="Cytochrome c" evidence="10">
    <location>
        <begin position="144"/>
        <end position="232"/>
    </location>
</feature>
<accession>A0ABY4AJL3</accession>
<evidence type="ECO:0000256" key="5">
    <source>
        <dbReference type="ARBA" id="ARBA00022764"/>
    </source>
</evidence>
<feature type="chain" id="PRO_5045385642" evidence="9">
    <location>
        <begin position="25"/>
        <end position="232"/>
    </location>
</feature>
<evidence type="ECO:0000256" key="9">
    <source>
        <dbReference type="SAM" id="SignalP"/>
    </source>
</evidence>
<dbReference type="Proteomes" id="UP000831607">
    <property type="component" value="Chromosome"/>
</dbReference>
<keyword evidence="6" id="KW-0249">Electron transport</keyword>
<gene>
    <name evidence="11" type="ORF">DHf2319_00570</name>
</gene>
<keyword evidence="3 8" id="KW-0349">Heme</keyword>
<keyword evidence="4 8" id="KW-0479">Metal-binding</keyword>
<dbReference type="InterPro" id="IPR050597">
    <property type="entry name" value="Cytochrome_c_Oxidase_Subunit"/>
</dbReference>
<dbReference type="PANTHER" id="PTHR33751:SF9">
    <property type="entry name" value="CYTOCHROME C4"/>
    <property type="match status" value="1"/>
</dbReference>
<evidence type="ECO:0000256" key="8">
    <source>
        <dbReference type="PROSITE-ProRule" id="PRU00433"/>
    </source>
</evidence>
<dbReference type="InterPro" id="IPR024167">
    <property type="entry name" value="Cytochrome_c4-like"/>
</dbReference>
<evidence type="ECO:0000259" key="10">
    <source>
        <dbReference type="PROSITE" id="PS51007"/>
    </source>
</evidence>
<feature type="domain" description="Cytochrome c" evidence="10">
    <location>
        <begin position="36"/>
        <end position="133"/>
    </location>
</feature>
<dbReference type="SUPFAM" id="SSF46626">
    <property type="entry name" value="Cytochrome c"/>
    <property type="match status" value="2"/>
</dbReference>
<protein>
    <submittedName>
        <fullName evidence="11">Cytochrome c4</fullName>
    </submittedName>
</protein>
<organism evidence="11 12">
    <name type="scientific">Orrella daihaiensis</name>
    <dbReference type="NCBI Taxonomy" id="2782176"/>
    <lineage>
        <taxon>Bacteria</taxon>
        <taxon>Pseudomonadati</taxon>
        <taxon>Pseudomonadota</taxon>
        <taxon>Betaproteobacteria</taxon>
        <taxon>Burkholderiales</taxon>
        <taxon>Alcaligenaceae</taxon>
        <taxon>Orrella</taxon>
    </lineage>
</organism>
<dbReference type="PROSITE" id="PS51007">
    <property type="entry name" value="CYTC"/>
    <property type="match status" value="2"/>
</dbReference>
<evidence type="ECO:0000256" key="7">
    <source>
        <dbReference type="ARBA" id="ARBA00023004"/>
    </source>
</evidence>
<evidence type="ECO:0000256" key="1">
    <source>
        <dbReference type="ARBA" id="ARBA00004418"/>
    </source>
</evidence>
<evidence type="ECO:0000256" key="3">
    <source>
        <dbReference type="ARBA" id="ARBA00022617"/>
    </source>
</evidence>
<keyword evidence="5" id="KW-0574">Periplasm</keyword>
<evidence type="ECO:0000256" key="2">
    <source>
        <dbReference type="ARBA" id="ARBA00022448"/>
    </source>
</evidence>
<reference evidence="11 12" key="1">
    <citation type="submission" date="2020-11" db="EMBL/GenBank/DDBJ databases">
        <title>Algicoccus daihaiensis sp.nov., isolated from Daihai Lake in Inner Mongolia.</title>
        <authorList>
            <person name="Kai J."/>
        </authorList>
    </citation>
    <scope>NUCLEOTIDE SEQUENCE [LARGE SCALE GENOMIC DNA]</scope>
    <source>
        <strain evidence="12">f23</strain>
    </source>
</reference>
<keyword evidence="2" id="KW-0813">Transport</keyword>
<dbReference type="PIRSF" id="PIRSF000005">
    <property type="entry name" value="Cytochrome_c4"/>
    <property type="match status" value="1"/>
</dbReference>
<dbReference type="InterPro" id="IPR009056">
    <property type="entry name" value="Cyt_c-like_dom"/>
</dbReference>
<proteinExistence type="predicted"/>
<comment type="subcellular location">
    <subcellularLocation>
        <location evidence="1">Periplasm</location>
    </subcellularLocation>
</comment>
<dbReference type="InterPro" id="IPR036909">
    <property type="entry name" value="Cyt_c-like_dom_sf"/>
</dbReference>
<keyword evidence="9" id="KW-0732">Signal</keyword>
<keyword evidence="12" id="KW-1185">Reference proteome</keyword>
<dbReference type="Pfam" id="PF00034">
    <property type="entry name" value="Cytochrom_C"/>
    <property type="match status" value="2"/>
</dbReference>
<evidence type="ECO:0000256" key="4">
    <source>
        <dbReference type="ARBA" id="ARBA00022723"/>
    </source>
</evidence>
<dbReference type="Gene3D" id="1.10.760.10">
    <property type="entry name" value="Cytochrome c-like domain"/>
    <property type="match status" value="2"/>
</dbReference>
<evidence type="ECO:0000313" key="11">
    <source>
        <dbReference type="EMBL" id="UOD50472.1"/>
    </source>
</evidence>
<evidence type="ECO:0000256" key="6">
    <source>
        <dbReference type="ARBA" id="ARBA00022982"/>
    </source>
</evidence>
<sequence>MKRVLVRSFLASSLLVGSSLFAMAQAAEVPIGPIKPDVKAGEKLYNEGDPARGIVACMTCHGAGGNSDLPVNPNLAAQPHEYIYKQLTEFQPKEDGMAPRRGPDGSPSVMTALATPLTIDDMRNLALYIAEQQLTKPATASNEALVARGEEIWRGGIKETKVPACAACHGANGEGIPSQYPRLSGQFASYLEQQLILFRAGHRGNNQMMIQIAARMSDADIKAVADYAAGLR</sequence>
<dbReference type="PANTHER" id="PTHR33751">
    <property type="entry name" value="CBB3-TYPE CYTOCHROME C OXIDASE SUBUNIT FIXP"/>
    <property type="match status" value="1"/>
</dbReference>
<dbReference type="RefSeq" id="WP_243478879.1">
    <property type="nucleotide sequence ID" value="NZ_CP063982.1"/>
</dbReference>